<gene>
    <name evidence="4" type="ORF">OAN307_c05270</name>
</gene>
<dbReference type="KEGG" id="oat:OAN307_c05270"/>
<evidence type="ECO:0000256" key="3">
    <source>
        <dbReference type="SAM" id="MobiDB-lite"/>
    </source>
</evidence>
<dbReference type="PANTHER" id="PTHR30035">
    <property type="entry name" value="LIPOPROTEIN VACJ-RELATED"/>
    <property type="match status" value="1"/>
</dbReference>
<comment type="similarity">
    <text evidence="1">Belongs to the MlaA family.</text>
</comment>
<evidence type="ECO:0000313" key="5">
    <source>
        <dbReference type="Proteomes" id="UP000005307"/>
    </source>
</evidence>
<dbReference type="Proteomes" id="UP000005307">
    <property type="component" value="Chromosome"/>
</dbReference>
<proteinExistence type="inferred from homology"/>
<protein>
    <submittedName>
        <fullName evidence="4">VacJ like lipoprotein</fullName>
    </submittedName>
</protein>
<dbReference type="Pfam" id="PF04333">
    <property type="entry name" value="MlaA"/>
    <property type="match status" value="1"/>
</dbReference>
<keyword evidence="4" id="KW-0449">Lipoprotein</keyword>
<accession>M9R933</accession>
<feature type="region of interest" description="Disordered" evidence="3">
    <location>
        <begin position="233"/>
        <end position="255"/>
    </location>
</feature>
<dbReference type="OrthoDB" id="9785326at2"/>
<dbReference type="EMBL" id="CP003740">
    <property type="protein sequence ID" value="AGI66265.1"/>
    <property type="molecule type" value="Genomic_DNA"/>
</dbReference>
<organism evidence="4 5">
    <name type="scientific">Octadecabacter antarcticus 307</name>
    <dbReference type="NCBI Taxonomy" id="391626"/>
    <lineage>
        <taxon>Bacteria</taxon>
        <taxon>Pseudomonadati</taxon>
        <taxon>Pseudomonadota</taxon>
        <taxon>Alphaproteobacteria</taxon>
        <taxon>Rhodobacterales</taxon>
        <taxon>Roseobacteraceae</taxon>
        <taxon>Octadecabacter</taxon>
    </lineage>
</organism>
<keyword evidence="5" id="KW-1185">Reference proteome</keyword>
<keyword evidence="2" id="KW-0732">Signal</keyword>
<dbReference type="STRING" id="391626.OAN307_c05270"/>
<dbReference type="AlphaFoldDB" id="M9R933"/>
<evidence type="ECO:0000256" key="2">
    <source>
        <dbReference type="ARBA" id="ARBA00022729"/>
    </source>
</evidence>
<evidence type="ECO:0000256" key="1">
    <source>
        <dbReference type="ARBA" id="ARBA00010634"/>
    </source>
</evidence>
<dbReference type="PROSITE" id="PS51257">
    <property type="entry name" value="PROKAR_LIPOPROTEIN"/>
    <property type="match status" value="1"/>
</dbReference>
<dbReference type="eggNOG" id="COG2853">
    <property type="taxonomic scope" value="Bacteria"/>
</dbReference>
<evidence type="ECO:0000313" key="4">
    <source>
        <dbReference type="EMBL" id="AGI66265.1"/>
    </source>
</evidence>
<dbReference type="GO" id="GO:0016020">
    <property type="term" value="C:membrane"/>
    <property type="evidence" value="ECO:0007669"/>
    <property type="project" value="InterPro"/>
</dbReference>
<dbReference type="PRINTS" id="PR01805">
    <property type="entry name" value="VACJLIPOPROT"/>
</dbReference>
<name>M9R933_9RHOB</name>
<dbReference type="InterPro" id="IPR007428">
    <property type="entry name" value="MlaA"/>
</dbReference>
<sequence length="255" mass="26887">MPLSRFVHINFRTGCALTAIALLSACTAPTPGAQFNDPYEASNRASYNDNIALDRLILRPAGQVAAVLPMEITGPVANFADNIGLPGAVVNGFLQGDIAGMGTNTMRFLINTTIGIGGLFDPAGAIGLAEESTDFGETLAVWGVPEGAYLVLPVFGPSTERAAVGTLVDMLFNPLESVGTAAQLDYATGARIADLAISRGAFMDTIDSILYESADSYAVARLAYLQNRRFDLGEEPPEGDDIDPFSDELSLEGFE</sequence>
<reference evidence="4 5" key="1">
    <citation type="journal article" date="2013" name="PLoS ONE">
        <title>Poles Apart: Arctic and Antarctic Octadecabacter strains Share High Genome Plasticity and a New Type of Xanthorhodopsin.</title>
        <authorList>
            <person name="Vollmers J."/>
            <person name="Voget S."/>
            <person name="Dietrich S."/>
            <person name="Gollnow K."/>
            <person name="Smits M."/>
            <person name="Meyer K."/>
            <person name="Brinkhoff T."/>
            <person name="Simon M."/>
            <person name="Daniel R."/>
        </authorList>
    </citation>
    <scope>NUCLEOTIDE SEQUENCE [LARGE SCALE GENOMIC DNA]</scope>
    <source>
        <strain evidence="4 5">307</strain>
    </source>
</reference>
<dbReference type="HOGENOM" id="CLU_059326_3_0_5"/>
<dbReference type="GO" id="GO:0120010">
    <property type="term" value="P:intermembrane phospholipid transfer"/>
    <property type="evidence" value="ECO:0007669"/>
    <property type="project" value="TreeGrafter"/>
</dbReference>
<dbReference type="PANTHER" id="PTHR30035:SF3">
    <property type="entry name" value="INTERMEMBRANE PHOSPHOLIPID TRANSPORT SYSTEM LIPOPROTEIN MLAA"/>
    <property type="match status" value="1"/>
</dbReference>
<dbReference type="RefSeq" id="WP_015498314.1">
    <property type="nucleotide sequence ID" value="NC_020911.1"/>
</dbReference>